<evidence type="ECO:0000256" key="5">
    <source>
        <dbReference type="ARBA" id="ARBA00022737"/>
    </source>
</evidence>
<feature type="domain" description="DUF4347" evidence="9">
    <location>
        <begin position="6"/>
        <end position="170"/>
    </location>
</feature>
<organism evidence="10 11">
    <name type="scientific">Aphanizomenon flos-aquae LD13</name>
    <dbReference type="NCBI Taxonomy" id="1710894"/>
    <lineage>
        <taxon>Bacteria</taxon>
        <taxon>Bacillati</taxon>
        <taxon>Cyanobacteriota</taxon>
        <taxon>Cyanophyceae</taxon>
        <taxon>Nostocales</taxon>
        <taxon>Aphanizomenonaceae</taxon>
        <taxon>Aphanizomenon</taxon>
    </lineage>
</organism>
<feature type="compositionally biased region" description="Low complexity" evidence="8">
    <location>
        <begin position="1370"/>
        <end position="1430"/>
    </location>
</feature>
<feature type="region of interest" description="Disordered" evidence="8">
    <location>
        <begin position="1369"/>
        <end position="1446"/>
    </location>
</feature>
<dbReference type="Pfam" id="PF14252">
    <property type="entry name" value="DUF4347"/>
    <property type="match status" value="1"/>
</dbReference>
<feature type="compositionally biased region" description="Polar residues" evidence="8">
    <location>
        <begin position="1091"/>
        <end position="1105"/>
    </location>
</feature>
<evidence type="ECO:0000256" key="8">
    <source>
        <dbReference type="SAM" id="MobiDB-lite"/>
    </source>
</evidence>
<evidence type="ECO:0000256" key="4">
    <source>
        <dbReference type="ARBA" id="ARBA00022656"/>
    </source>
</evidence>
<evidence type="ECO:0000256" key="6">
    <source>
        <dbReference type="ARBA" id="ARBA00023026"/>
    </source>
</evidence>
<keyword evidence="5" id="KW-0677">Repeat</keyword>
<dbReference type="PROSITE" id="PS00330">
    <property type="entry name" value="HEMOLYSIN_CALCIUM"/>
    <property type="match status" value="17"/>
</dbReference>
<feature type="compositionally biased region" description="Low complexity" evidence="8">
    <location>
        <begin position="1034"/>
        <end position="1045"/>
    </location>
</feature>
<feature type="region of interest" description="Disordered" evidence="8">
    <location>
        <begin position="2068"/>
        <end position="2097"/>
    </location>
</feature>
<evidence type="ECO:0000259" key="9">
    <source>
        <dbReference type="Pfam" id="PF14252"/>
    </source>
</evidence>
<evidence type="ECO:0000313" key="11">
    <source>
        <dbReference type="Proteomes" id="UP000092382"/>
    </source>
</evidence>
<sequence>MVNIQLAFIDSRLEAQQELVSGLLEGIEVIRLEPSQDGIAQITAVLGQYIDKAITVHIISHGAPGCVYLGNSQLNLDTFSHYAQLLQQWFSPLGRVSSNLFIYGCQVAVGDAGAEFLAKLRALTGANIAASANLTGNAALGGDWELEVTLGENNFTSAFSSEVMVAYPSVFLSGQYSSWNDLSKAIPPESAISGITQQMLKGFFIAVNSSLTVEILTNGIKATYPGDVSVNTLLTNFSLESVPNIALFDKSITNPILLVDFNTSTPTYSLSGIIGGKLFRFALRRQSDKISAIKVTYDGDVNIADMLDGLPDVKALAEQITLPLTSPSFEMRELDTATPNYEASGKLNFGINDGKDNFLDFIKDDLQINDLKLTIIKDLSKGKASITGSLGTNIELFKEGDFSAILTGANLTLGLEKGEPIVGIGAGLTLKGYDPLQDGEPDLKLSGGLTLDPTSLTGKFQLDPIGSWKNPFGLPNTELRNIAFQLGGTYVTPYVSKLGFIGDLKFGNFDLKSAFLVDTKKPQNNALELTANQPVRLVDLWLGPVGSYGLNQAATQSTIIKDALTFLNTIVDVSVVSVDGPDAGTELDPLIKFVPAEKTKIGETTLEQGIGIHGQLNAWGETATLNIDANPYASIPTLTGSLSVSEIDLGFLQLSGANDNDKTLDLAFKVDGKEQYLKGDGKLKILGQGIAKADFQVTATSIEIKQFNLNFFGLVALEIDKFKVNINTNNLTRSTLEGSAKVKLFGQDLVAASIKISDGKLAVTTSLGVNAGDFGKIQASLSLFIGSDLNSSGASLGYEAFGKKITLSTSLNFLNDIPSLVINGIADAIGGLPPYVLSTITNPTAAFNQAVRSINKLLGAKSDPVQFQGTDANDTKEGDDNNDVLFGNGGNDSLHGGWGNDLIDGGNGNDTLSGGNDQDTIFGGSGDDIIRGQNHNDKLYGGDGNDYINGDGDSNETERGGNDDIDGGTGNDTLYGGYGNDTLYGRAGDDNLNGAEDSDILYGDSGNDTLSGGDRNDTLGGLDRNDTLDGGDGNDTADYSYSTSSTSRISANLSSKFAKIFRDRGFTKEDTLISIENIIGSSGNDTLVGDSGNNSLQGRSDNDNLSGGEGNDTLDGGNGDDTADYSYSTRGITADLTKGEVTFKPFSFNVSNTFNADVIVNQNNGVTDTTQDGIDMGNNNLITQSFAATTAGGIGLPDNGLFAANNFHPEIQLQYRNTDNGNNVRLITTTTDSFDFQVEKNTYSQVHIAALSTEGSSNIRLKFTYSDGTTALSDIATVSDWFDDFTETTSRYYLLNDMNRANSTGTIELVKDPALFGLRFVNPDPLKAVTNISIKKTGDTGYLSFFGATGINNERDQLTSIENIIGSSRNDSLVGNSGNNSLNGGNGDDILNGGDGNDTLDGGYGNDTLDGGNGNDTLDGGNGYGNNSLNGGSGDDTLNGEFGNDTLDGGDGNDILNGVNGNDILNGGNGNDILNGGYGNDTLDGGDGNDTADYSYSTRGIIANLTTGTIANESDKLTSIENIIGSSGNDNLTGNSLNNQLTGGYGSDTLNGGDGNDTADYSYSTGGIGITANLTTGVVATFDPFSFNVSNTFNADGIVNQNYRLPDTIQDGIDKSNSNLITQSFAATTAGGIGLPDNGLFAANNFHPEIQLEYRNTDIGNNVRLIKTTTGSFDLQVEQNTYSQVHIAALSTEGSSNIRLKFTYSDRTTAFSSAATVPDWFDDFTETTSLYYLLDGMDRANSKGTIEPVKDPALFGLQFVNPNALKTVTNISVEKTSSTGYLSFFGATGINNETDQLISIENITGSFNNDNLTGNSSNNSLSGRSGNDTLDGGAGNDQLYGDSENDSLSGGLGDDELHGWLGADTLGGGDGNDTLYGQQDNDSLNGGAGNDLLYGEGNGSPTGSSSNDTLVGGSGNDTLYGGIGTDSLHGESGDDQVFGEVGNDILNGGSGNDTLDGGDGDDDIAGWDDNDSLIGGLGNDTLNGMLGNDTLYGGVGNDTLDGGNGNDTLEGGDGNDIVNGANDHDTLDGGAGNDKLYGDSGNDSLSGGLGDDELHGWLGADTLEGGDGNDTLYGQQDNDKLYGGLDNDTLNGGDGNDTLDGGLGNDYLYGESGDDRVFGEVGNDILNGGSGNDTLNGGDGDDDIAAWDDNDSLIGGLGNDTLNGMRGDDILDGGAGNDILYGGAGTDILYGGIGADSFRFDTQNEGIDTIKDFNRLEGDKILISRVTFGTGVTLEQFKFNDITKSLFFNNQQIAILENVTSSNFAVNQDITLI</sequence>
<keyword evidence="6" id="KW-0843">Virulence</keyword>
<dbReference type="GO" id="GO:0090729">
    <property type="term" value="F:toxin activity"/>
    <property type="evidence" value="ECO:0007669"/>
    <property type="project" value="UniProtKB-KW"/>
</dbReference>
<evidence type="ECO:0000256" key="7">
    <source>
        <dbReference type="ARBA" id="ARBA00023136"/>
    </source>
</evidence>
<dbReference type="GO" id="GO:0005509">
    <property type="term" value="F:calcium ion binding"/>
    <property type="evidence" value="ECO:0007669"/>
    <property type="project" value="InterPro"/>
</dbReference>
<feature type="region of interest" description="Disordered" evidence="8">
    <location>
        <begin position="1871"/>
        <end position="1967"/>
    </location>
</feature>
<dbReference type="Pfam" id="PF00353">
    <property type="entry name" value="HemolysinCabind"/>
    <property type="match status" value="19"/>
</dbReference>
<feature type="compositionally biased region" description="Polar residues" evidence="8">
    <location>
        <begin position="1899"/>
        <end position="1909"/>
    </location>
</feature>
<feature type="compositionally biased region" description="Basic and acidic residues" evidence="8">
    <location>
        <begin position="928"/>
        <end position="940"/>
    </location>
</feature>
<dbReference type="Gene3D" id="2.150.10.10">
    <property type="entry name" value="Serralysin-like metalloprotease, C-terminal"/>
    <property type="match status" value="14"/>
</dbReference>
<dbReference type="PANTHER" id="PTHR38340:SF1">
    <property type="entry name" value="S-LAYER PROTEIN"/>
    <property type="match status" value="1"/>
</dbReference>
<feature type="region of interest" description="Disordered" evidence="8">
    <location>
        <begin position="2002"/>
        <end position="2048"/>
    </location>
</feature>
<name>A0A1B7VV55_APHFL</name>
<reference evidence="10 11" key="1">
    <citation type="submission" date="2015-09" db="EMBL/GenBank/DDBJ databases">
        <title>Whole genome shotgun sequence assembly of Aphanizomenon flos-aquae UKL13.</title>
        <authorList>
            <person name="Driscoll C."/>
        </authorList>
    </citation>
    <scope>NUCLEOTIDE SEQUENCE [LARGE SCALE GENOMIC DNA]</scope>
    <source>
        <strain evidence="10">MDT13</strain>
    </source>
</reference>
<comment type="caution">
    <text evidence="10">The sequence shown here is derived from an EMBL/GenBank/DDBJ whole genome shotgun (WGS) entry which is preliminary data.</text>
</comment>
<proteinExistence type="predicted"/>
<dbReference type="InterPro" id="IPR018511">
    <property type="entry name" value="Hemolysin-typ_Ca-bd_CS"/>
</dbReference>
<feature type="region of interest" description="Disordered" evidence="8">
    <location>
        <begin position="897"/>
        <end position="973"/>
    </location>
</feature>
<dbReference type="GO" id="GO:0005576">
    <property type="term" value="C:extracellular region"/>
    <property type="evidence" value="ECO:0007669"/>
    <property type="project" value="UniProtKB-SubCell"/>
</dbReference>
<feature type="compositionally biased region" description="Low complexity" evidence="8">
    <location>
        <begin position="2081"/>
        <end position="2097"/>
    </location>
</feature>
<evidence type="ECO:0000256" key="2">
    <source>
        <dbReference type="ARBA" id="ARBA00004613"/>
    </source>
</evidence>
<dbReference type="PRINTS" id="PR01488">
    <property type="entry name" value="RTXTOXINA"/>
</dbReference>
<gene>
    <name evidence="10" type="ORF">AN481_13110</name>
</gene>
<feature type="compositionally biased region" description="Acidic residues" evidence="8">
    <location>
        <begin position="1956"/>
        <end position="1967"/>
    </location>
</feature>
<keyword evidence="7" id="KW-0472">Membrane</keyword>
<evidence type="ECO:0000256" key="3">
    <source>
        <dbReference type="ARBA" id="ARBA00022525"/>
    </source>
</evidence>
<feature type="region of interest" description="Disordered" evidence="8">
    <location>
        <begin position="997"/>
        <end position="1045"/>
    </location>
</feature>
<feature type="region of interest" description="Disordered" evidence="8">
    <location>
        <begin position="1083"/>
        <end position="1122"/>
    </location>
</feature>
<accession>A0A1B7VV55</accession>
<dbReference type="InterPro" id="IPR011049">
    <property type="entry name" value="Serralysin-like_metalloprot_C"/>
</dbReference>
<feature type="region of interest" description="Disordered" evidence="8">
    <location>
        <begin position="1808"/>
        <end position="1853"/>
    </location>
</feature>
<feature type="compositionally biased region" description="Low complexity" evidence="8">
    <location>
        <begin position="1808"/>
        <end position="1828"/>
    </location>
</feature>
<dbReference type="PATRIC" id="fig|1710894.3.peg.516"/>
<dbReference type="InterPro" id="IPR003995">
    <property type="entry name" value="RTX_toxin_determinant-A"/>
</dbReference>
<keyword evidence="4" id="KW-0800">Toxin</keyword>
<dbReference type="GO" id="GO:0016020">
    <property type="term" value="C:membrane"/>
    <property type="evidence" value="ECO:0007669"/>
    <property type="project" value="UniProtKB-SubCell"/>
</dbReference>
<dbReference type="Proteomes" id="UP000092382">
    <property type="component" value="Unassembled WGS sequence"/>
</dbReference>
<dbReference type="InterPro" id="IPR050557">
    <property type="entry name" value="RTX_toxin/Mannuronan_C5-epim"/>
</dbReference>
<dbReference type="PRINTS" id="PR00313">
    <property type="entry name" value="CABNDNGRPT"/>
</dbReference>
<dbReference type="SUPFAM" id="SSF51120">
    <property type="entry name" value="beta-Roll"/>
    <property type="match status" value="8"/>
</dbReference>
<dbReference type="InterPro" id="IPR025592">
    <property type="entry name" value="DUF4347"/>
</dbReference>
<comment type="subcellular location">
    <subcellularLocation>
        <location evidence="1">Membrane</location>
    </subcellularLocation>
    <subcellularLocation>
        <location evidence="2">Secreted</location>
    </subcellularLocation>
</comment>
<evidence type="ECO:0000313" key="10">
    <source>
        <dbReference type="EMBL" id="OBQ24861.1"/>
    </source>
</evidence>
<evidence type="ECO:0000256" key="1">
    <source>
        <dbReference type="ARBA" id="ARBA00004370"/>
    </source>
</evidence>
<dbReference type="STRING" id="1803587.GCA_001593825_00574"/>
<dbReference type="PANTHER" id="PTHR38340">
    <property type="entry name" value="S-LAYER PROTEIN"/>
    <property type="match status" value="1"/>
</dbReference>
<dbReference type="InterPro" id="IPR001343">
    <property type="entry name" value="Hemolysn_Ca-bd"/>
</dbReference>
<dbReference type="EMBL" id="LJOY01000043">
    <property type="protein sequence ID" value="OBQ24861.1"/>
    <property type="molecule type" value="Genomic_DNA"/>
</dbReference>
<protein>
    <recommendedName>
        <fullName evidence="9">DUF4347 domain-containing protein</fullName>
    </recommendedName>
</protein>
<keyword evidence="3" id="KW-0964">Secreted</keyword>